<comment type="caution">
    <text evidence="1">The sequence shown here is derived from an EMBL/GenBank/DDBJ whole genome shotgun (WGS) entry which is preliminary data.</text>
</comment>
<dbReference type="PANTHER" id="PTHR48040:SF45">
    <property type="entry name" value="PLEIOTROPIC DRUG RESISTANCE PROTEIN 1-LIKE"/>
    <property type="match status" value="1"/>
</dbReference>
<evidence type="ECO:0000313" key="1">
    <source>
        <dbReference type="EMBL" id="PWA87616.1"/>
    </source>
</evidence>
<dbReference type="STRING" id="35608.A0A2U1PPB8"/>
<proteinExistence type="predicted"/>
<reference evidence="1 2" key="1">
    <citation type="journal article" date="2018" name="Mol. Plant">
        <title>The genome of Artemisia annua provides insight into the evolution of Asteraceae family and artemisinin biosynthesis.</title>
        <authorList>
            <person name="Shen Q."/>
            <person name="Zhang L."/>
            <person name="Liao Z."/>
            <person name="Wang S."/>
            <person name="Yan T."/>
            <person name="Shi P."/>
            <person name="Liu M."/>
            <person name="Fu X."/>
            <person name="Pan Q."/>
            <person name="Wang Y."/>
            <person name="Lv Z."/>
            <person name="Lu X."/>
            <person name="Zhang F."/>
            <person name="Jiang W."/>
            <person name="Ma Y."/>
            <person name="Chen M."/>
            <person name="Hao X."/>
            <person name="Li L."/>
            <person name="Tang Y."/>
            <person name="Lv G."/>
            <person name="Zhou Y."/>
            <person name="Sun X."/>
            <person name="Brodelius P.E."/>
            <person name="Rose J.K.C."/>
            <person name="Tang K."/>
        </authorList>
    </citation>
    <scope>NUCLEOTIDE SEQUENCE [LARGE SCALE GENOMIC DNA]</scope>
    <source>
        <strain evidence="2">cv. Huhao1</strain>
        <tissue evidence="1">Leaf</tissue>
    </source>
</reference>
<dbReference type="InterPro" id="IPR027417">
    <property type="entry name" value="P-loop_NTPase"/>
</dbReference>
<accession>A0A2U1PPB8</accession>
<dbReference type="Proteomes" id="UP000245207">
    <property type="component" value="Unassembled WGS sequence"/>
</dbReference>
<protein>
    <submittedName>
        <fullName evidence="1">Pleiotropic drug resistance protein 4</fullName>
    </submittedName>
</protein>
<evidence type="ECO:0000313" key="2">
    <source>
        <dbReference type="Proteomes" id="UP000245207"/>
    </source>
</evidence>
<keyword evidence="2" id="KW-1185">Reference proteome</keyword>
<name>A0A2U1PPB8_ARTAN</name>
<organism evidence="1 2">
    <name type="scientific">Artemisia annua</name>
    <name type="common">Sweet wormwood</name>
    <dbReference type="NCBI Taxonomy" id="35608"/>
    <lineage>
        <taxon>Eukaryota</taxon>
        <taxon>Viridiplantae</taxon>
        <taxon>Streptophyta</taxon>
        <taxon>Embryophyta</taxon>
        <taxon>Tracheophyta</taxon>
        <taxon>Spermatophyta</taxon>
        <taxon>Magnoliopsida</taxon>
        <taxon>eudicotyledons</taxon>
        <taxon>Gunneridae</taxon>
        <taxon>Pentapetalae</taxon>
        <taxon>asterids</taxon>
        <taxon>campanulids</taxon>
        <taxon>Asterales</taxon>
        <taxon>Asteraceae</taxon>
        <taxon>Asteroideae</taxon>
        <taxon>Anthemideae</taxon>
        <taxon>Artemisiinae</taxon>
        <taxon>Artemisia</taxon>
    </lineage>
</organism>
<dbReference type="SUPFAM" id="SSF52540">
    <property type="entry name" value="P-loop containing nucleoside triphosphate hydrolases"/>
    <property type="match status" value="1"/>
</dbReference>
<dbReference type="Gene3D" id="3.40.50.300">
    <property type="entry name" value="P-loop containing nucleotide triphosphate hydrolases"/>
    <property type="match status" value="1"/>
</dbReference>
<dbReference type="AlphaFoldDB" id="A0A2U1PPB8"/>
<gene>
    <name evidence="1" type="ORF">CTI12_AA126960</name>
</gene>
<dbReference type="PANTHER" id="PTHR48040">
    <property type="entry name" value="PLEIOTROPIC DRUG RESISTANCE PROTEIN 1-LIKE ISOFORM X1"/>
    <property type="match status" value="1"/>
</dbReference>
<sequence>MILGSFDSSFNVHAFKKSSKNNLRLISLNQMISSLYMFGEDNWLENQDLKGSNAIQVEAQVGFDQKSDAILIENLEITNINGLSTSQQKRLTIVVKLLAKLSIIFIDEATSGYDSIAAAIVMRTLFLLKRIGEEIYVGPAGRHSSHLIKYFEAWKRTSRALCDKHKTAFVRISRLLCRSLYVTKVWVLHNKNVPCVWFTVQKFREQVSDTEALLDIADTLVISVIVWDFVSSKEAKLFNHNRLGQDLDLSYTVLHLVSLITGASGSALTRAYLIFMPIISSPMLTRGARLEASRSPFSAIRSFNHWEIISQPLDCFGDVYHPITTLDLSTLAIQATKFLATLEMLSTKLGAQGGIGGFTGSK</sequence>
<dbReference type="EMBL" id="PKPP01000896">
    <property type="protein sequence ID" value="PWA87616.1"/>
    <property type="molecule type" value="Genomic_DNA"/>
</dbReference>